<gene>
    <name evidence="1" type="ORF">BECKLFY1418C_GA0070996_100948</name>
</gene>
<proteinExistence type="predicted"/>
<dbReference type="AlphaFoldDB" id="A0A450WC72"/>
<organism evidence="1">
    <name type="scientific">Candidatus Kentrum sp. LFY</name>
    <dbReference type="NCBI Taxonomy" id="2126342"/>
    <lineage>
        <taxon>Bacteria</taxon>
        <taxon>Pseudomonadati</taxon>
        <taxon>Pseudomonadota</taxon>
        <taxon>Gammaproteobacteria</taxon>
        <taxon>Candidatus Kentrum</taxon>
    </lineage>
</organism>
<sequence>MKFIRTAFSKIREFFSCQQVFDEMHEKVSDIQVQLKDIRQSDDRIAELINNLPQHAPSESQSEDRS</sequence>
<evidence type="ECO:0000313" key="1">
    <source>
        <dbReference type="EMBL" id="VFK14588.1"/>
    </source>
</evidence>
<name>A0A450WC72_9GAMM</name>
<reference evidence="1" key="1">
    <citation type="submission" date="2019-02" db="EMBL/GenBank/DDBJ databases">
        <authorList>
            <person name="Gruber-Vodicka R. H."/>
            <person name="Seah K. B. B."/>
        </authorList>
    </citation>
    <scope>NUCLEOTIDE SEQUENCE</scope>
    <source>
        <strain evidence="1">BECK_BY7</strain>
    </source>
</reference>
<accession>A0A450WC72</accession>
<protein>
    <submittedName>
        <fullName evidence="1">Uncharacterized protein</fullName>
    </submittedName>
</protein>
<dbReference type="EMBL" id="CAADFN010000009">
    <property type="protein sequence ID" value="VFK14588.1"/>
    <property type="molecule type" value="Genomic_DNA"/>
</dbReference>